<keyword evidence="4" id="KW-1185">Reference proteome</keyword>
<protein>
    <submittedName>
        <fullName evidence="3">Uncharacterized protein</fullName>
    </submittedName>
</protein>
<dbReference type="AlphaFoldDB" id="A0AAV7UWC4"/>
<feature type="signal peptide" evidence="2">
    <location>
        <begin position="1"/>
        <end position="20"/>
    </location>
</feature>
<feature type="region of interest" description="Disordered" evidence="1">
    <location>
        <begin position="93"/>
        <end position="137"/>
    </location>
</feature>
<feature type="region of interest" description="Disordered" evidence="1">
    <location>
        <begin position="169"/>
        <end position="296"/>
    </location>
</feature>
<feature type="compositionally biased region" description="Polar residues" evidence="1">
    <location>
        <begin position="273"/>
        <end position="296"/>
    </location>
</feature>
<reference evidence="3" key="1">
    <citation type="journal article" date="2022" name="bioRxiv">
        <title>Sequencing and chromosome-scale assembly of the giantPleurodeles waltlgenome.</title>
        <authorList>
            <person name="Brown T."/>
            <person name="Elewa A."/>
            <person name="Iarovenko S."/>
            <person name="Subramanian E."/>
            <person name="Araus A.J."/>
            <person name="Petzold A."/>
            <person name="Susuki M."/>
            <person name="Suzuki K.-i.T."/>
            <person name="Hayashi T."/>
            <person name="Toyoda A."/>
            <person name="Oliveira C."/>
            <person name="Osipova E."/>
            <person name="Leigh N.D."/>
            <person name="Simon A."/>
            <person name="Yun M.H."/>
        </authorList>
    </citation>
    <scope>NUCLEOTIDE SEQUENCE</scope>
    <source>
        <strain evidence="3">20211129_DDA</strain>
        <tissue evidence="3">Liver</tissue>
    </source>
</reference>
<name>A0AAV7UWC4_PLEWA</name>
<dbReference type="Proteomes" id="UP001066276">
    <property type="component" value="Chromosome 2_2"/>
</dbReference>
<feature type="chain" id="PRO_5043462528" evidence="2">
    <location>
        <begin position="21"/>
        <end position="296"/>
    </location>
</feature>
<evidence type="ECO:0000256" key="1">
    <source>
        <dbReference type="SAM" id="MobiDB-lite"/>
    </source>
</evidence>
<dbReference type="EMBL" id="JANPWB010000004">
    <property type="protein sequence ID" value="KAJ1192867.1"/>
    <property type="molecule type" value="Genomic_DNA"/>
</dbReference>
<evidence type="ECO:0000313" key="3">
    <source>
        <dbReference type="EMBL" id="KAJ1192867.1"/>
    </source>
</evidence>
<gene>
    <name evidence="3" type="ORF">NDU88_002173</name>
</gene>
<organism evidence="3 4">
    <name type="scientific">Pleurodeles waltl</name>
    <name type="common">Iberian ribbed newt</name>
    <dbReference type="NCBI Taxonomy" id="8319"/>
    <lineage>
        <taxon>Eukaryota</taxon>
        <taxon>Metazoa</taxon>
        <taxon>Chordata</taxon>
        <taxon>Craniata</taxon>
        <taxon>Vertebrata</taxon>
        <taxon>Euteleostomi</taxon>
        <taxon>Amphibia</taxon>
        <taxon>Batrachia</taxon>
        <taxon>Caudata</taxon>
        <taxon>Salamandroidea</taxon>
        <taxon>Salamandridae</taxon>
        <taxon>Pleurodelinae</taxon>
        <taxon>Pleurodeles</taxon>
    </lineage>
</organism>
<keyword evidence="2" id="KW-0732">Signal</keyword>
<comment type="caution">
    <text evidence="3">The sequence shown here is derived from an EMBL/GenBank/DDBJ whole genome shotgun (WGS) entry which is preliminary data.</text>
</comment>
<evidence type="ECO:0000256" key="2">
    <source>
        <dbReference type="SAM" id="SignalP"/>
    </source>
</evidence>
<sequence>MKFLLILMVVPVPHRPVALARLVDIIAISSSIQRSPFPAFSIDVNGVLLINILCADSLTGGGAGIVPFPTIPSGPVNVLFCSVPLFRGGSSLSAGSRRPFHPSACSPPSQFRRGNPHRSSVFPPPGLRLPDPRGAGRRKVPARWWCCCRAWGARFHGARLVCTAPPPRGSVPAPASTDPHVAAPPTAFAPASQSSAAGPIGAATQARESPLERCASPPGPPPPDSRGAGRREAPPRQWCCYRARGDSGTRARPRQSSLHLWLSDPRCPPLPHRSSTWGAQSQPQRPPSHTQRLLPR</sequence>
<accession>A0AAV7UWC4</accession>
<evidence type="ECO:0000313" key="4">
    <source>
        <dbReference type="Proteomes" id="UP001066276"/>
    </source>
</evidence>
<proteinExistence type="predicted"/>